<dbReference type="RefSeq" id="WP_354187285.1">
    <property type="nucleotide sequence ID" value="NZ_JBEPLT010000017.1"/>
</dbReference>
<feature type="region of interest" description="Disordered" evidence="1">
    <location>
        <begin position="61"/>
        <end position="109"/>
    </location>
</feature>
<name>A0ABV2FQ90_9HYPH</name>
<dbReference type="NCBIfam" id="NF033894">
    <property type="entry name" value="Eex_IncN"/>
    <property type="match status" value="1"/>
</dbReference>
<dbReference type="EMBL" id="JBEPLT010000017">
    <property type="protein sequence ID" value="MET3560698.1"/>
    <property type="molecule type" value="Genomic_DNA"/>
</dbReference>
<organism evidence="2 3">
    <name type="scientific">Bartonella japonica</name>
    <dbReference type="NCBI Taxonomy" id="357761"/>
    <lineage>
        <taxon>Bacteria</taxon>
        <taxon>Pseudomonadati</taxon>
        <taxon>Pseudomonadota</taxon>
        <taxon>Alphaproteobacteria</taxon>
        <taxon>Hyphomicrobiales</taxon>
        <taxon>Bartonellaceae</taxon>
        <taxon>Bartonella</taxon>
    </lineage>
</organism>
<protein>
    <submittedName>
        <fullName evidence="2">Cytoskeletal protein RodZ</fullName>
    </submittedName>
</protein>
<proteinExistence type="predicted"/>
<evidence type="ECO:0000313" key="2">
    <source>
        <dbReference type="EMBL" id="MET3560698.1"/>
    </source>
</evidence>
<dbReference type="PROSITE" id="PS51257">
    <property type="entry name" value="PROKAR_LIPOPROTEIN"/>
    <property type="match status" value="1"/>
</dbReference>
<comment type="caution">
    <text evidence="2">The sequence shown here is derived from an EMBL/GenBank/DDBJ whole genome shotgun (WGS) entry which is preliminary data.</text>
</comment>
<evidence type="ECO:0000313" key="3">
    <source>
        <dbReference type="Proteomes" id="UP001549112"/>
    </source>
</evidence>
<accession>A0ABV2FQ90</accession>
<gene>
    <name evidence="2" type="ORF">ABID39_001406</name>
</gene>
<dbReference type="Proteomes" id="UP001549112">
    <property type="component" value="Unassembled WGS sequence"/>
</dbReference>
<evidence type="ECO:0000256" key="1">
    <source>
        <dbReference type="SAM" id="MobiDB-lite"/>
    </source>
</evidence>
<reference evidence="2 3" key="1">
    <citation type="submission" date="2024-06" db="EMBL/GenBank/DDBJ databases">
        <title>Genomic Encyclopedia of Type Strains, Phase IV (KMG-IV): sequencing the most valuable type-strain genomes for metagenomic binning, comparative biology and taxonomic classification.</title>
        <authorList>
            <person name="Goeker M."/>
        </authorList>
    </citation>
    <scope>NUCLEOTIDE SEQUENCE [LARGE SCALE GENOMIC DNA]</scope>
    <source>
        <strain evidence="2 3">DSM 23650</strain>
    </source>
</reference>
<sequence>MKKVVLLSIIALFVASCEKTYSVEEFKKDEKLRNEWGEKCFRSGKADKKSKNCQNVLQADNEMFFSQPSPSTDEPSPSTDEPSPSTDEPSPSTDEPSPSTDEENVLKDN</sequence>
<feature type="compositionally biased region" description="Low complexity" evidence="1">
    <location>
        <begin position="68"/>
        <end position="99"/>
    </location>
</feature>
<dbReference type="InterPro" id="IPR047937">
    <property type="entry name" value="Eex_IncN-like"/>
</dbReference>
<keyword evidence="3" id="KW-1185">Reference proteome</keyword>